<sequence>MDAATKFLRERFAHVSMTKKEMLIATVLAFLLYASSIMMFFGMNFWLWSFKKGIKRSYATIFLPSTGWVFLFVVSTIVLRIISWKSGRNENFFFWCSRKGCILLLLIGLFDSLTGLLSLYSAVHVPVILQSALISTGPIWTYILAWILYPESQPKFSPILLLVVAFTAGGVTLAVMPQTQSQNKKKYFSPTWIVIFLIGTFLYPLYNVLQGRFLNEFRGSCSPFTSKIIMLTCETFLVFFFTLTYFPIDASPFFGKCDSLQESWDMLISSLNCVAGCPNNAIYMTVYILGFWIRHIVFAYMNGYSPVVAAVASQMTQPINTFILLIIPSWNVYGAKTVWYYTLGCFLLLLMSTIIFVVWHVLNRPPRRNELPASLSPIMGSDTDKDDENEICLFTEDNTQEREGEEIVPTQRHKTGS</sequence>
<accession>A0A2V2WGD9</accession>
<feature type="transmembrane region" description="Helical" evidence="2">
    <location>
        <begin position="268"/>
        <end position="292"/>
    </location>
</feature>
<dbReference type="VEuPathDB" id="TriTrypDB:Tc_MARK_996"/>
<feature type="transmembrane region" description="Helical" evidence="2">
    <location>
        <begin position="61"/>
        <end position="82"/>
    </location>
</feature>
<dbReference type="VEuPathDB" id="TriTrypDB:BCY84_11421"/>
<gene>
    <name evidence="3" type="ORF">C3747_99g111</name>
</gene>
<evidence type="ECO:0000313" key="4">
    <source>
        <dbReference type="Proteomes" id="UP000246078"/>
    </source>
</evidence>
<feature type="region of interest" description="Disordered" evidence="1">
    <location>
        <begin position="396"/>
        <end position="417"/>
    </location>
</feature>
<dbReference type="VEuPathDB" id="TriTrypDB:ECC02_009869"/>
<feature type="transmembrane region" description="Helical" evidence="2">
    <location>
        <begin position="128"/>
        <end position="149"/>
    </location>
</feature>
<feature type="transmembrane region" description="Helical" evidence="2">
    <location>
        <begin position="304"/>
        <end position="327"/>
    </location>
</feature>
<dbReference type="VEuPathDB" id="TriTrypDB:TCSYLVIO_007980"/>
<dbReference type="AlphaFoldDB" id="A0A2V2WGD9"/>
<feature type="transmembrane region" description="Helical" evidence="2">
    <location>
        <begin position="187"/>
        <end position="208"/>
    </location>
</feature>
<keyword evidence="2" id="KW-0472">Membrane</keyword>
<evidence type="ECO:0008006" key="5">
    <source>
        <dbReference type="Google" id="ProtNLM"/>
    </source>
</evidence>
<feature type="transmembrane region" description="Helical" evidence="2">
    <location>
        <begin position="339"/>
        <end position="362"/>
    </location>
</feature>
<dbReference type="VEuPathDB" id="TriTrypDB:C3747_99g111"/>
<dbReference type="EMBL" id="PRFC01000099">
    <property type="protein sequence ID" value="PWV07686.1"/>
    <property type="molecule type" value="Genomic_DNA"/>
</dbReference>
<evidence type="ECO:0000256" key="1">
    <source>
        <dbReference type="SAM" id="MobiDB-lite"/>
    </source>
</evidence>
<comment type="caution">
    <text evidence="3">The sequence shown here is derived from an EMBL/GenBank/DDBJ whole genome shotgun (WGS) entry which is preliminary data.</text>
</comment>
<dbReference type="VEuPathDB" id="TriTrypDB:C4B63_79g20"/>
<dbReference type="VEuPathDB" id="TriTrypDB:TCDM_00365"/>
<feature type="transmembrane region" description="Helical" evidence="2">
    <location>
        <begin position="156"/>
        <end position="175"/>
    </location>
</feature>
<dbReference type="Proteomes" id="UP000246078">
    <property type="component" value="Unassembled WGS sequence"/>
</dbReference>
<evidence type="ECO:0000313" key="3">
    <source>
        <dbReference type="EMBL" id="PWV07686.1"/>
    </source>
</evidence>
<feature type="transmembrane region" description="Helical" evidence="2">
    <location>
        <begin position="21"/>
        <end position="41"/>
    </location>
</feature>
<dbReference type="VEuPathDB" id="TriTrypDB:TcCL_NonESM08308"/>
<protein>
    <recommendedName>
        <fullName evidence="5">EamA domain-containing protein</fullName>
    </recommendedName>
</protein>
<dbReference type="VEuPathDB" id="TriTrypDB:TcG_06230"/>
<reference evidence="3 4" key="1">
    <citation type="journal article" date="2018" name="Microb. Genom.">
        <title>Expanding an expanded genome: long-read sequencing of Trypanosoma cruzi.</title>
        <authorList>
            <person name="Berna L."/>
            <person name="Rodriguez M."/>
            <person name="Chiribao M.L."/>
            <person name="Parodi-Talice A."/>
            <person name="Pita S."/>
            <person name="Rijo G."/>
            <person name="Alvarez-Valin F."/>
            <person name="Robello C."/>
        </authorList>
    </citation>
    <scope>NUCLEOTIDE SEQUENCE [LARGE SCALE GENOMIC DNA]</scope>
    <source>
        <strain evidence="3 4">TCC</strain>
    </source>
</reference>
<name>A0A2V2WGD9_TRYCR</name>
<proteinExistence type="predicted"/>
<organism evidence="3 4">
    <name type="scientific">Trypanosoma cruzi</name>
    <dbReference type="NCBI Taxonomy" id="5693"/>
    <lineage>
        <taxon>Eukaryota</taxon>
        <taxon>Discoba</taxon>
        <taxon>Euglenozoa</taxon>
        <taxon>Kinetoplastea</taxon>
        <taxon>Metakinetoplastina</taxon>
        <taxon>Trypanosomatida</taxon>
        <taxon>Trypanosomatidae</taxon>
        <taxon>Trypanosoma</taxon>
        <taxon>Schizotrypanum</taxon>
    </lineage>
</organism>
<keyword evidence="2" id="KW-0812">Transmembrane</keyword>
<keyword evidence="2" id="KW-1133">Transmembrane helix</keyword>
<dbReference type="VEuPathDB" id="TriTrypDB:TcBrA4_0046720"/>
<dbReference type="PANTHER" id="PTHR42253">
    <property type="entry name" value="TRANSMEMBRANE PROTEIN-RELATED"/>
    <property type="match status" value="1"/>
</dbReference>
<dbReference type="VEuPathDB" id="TriTrypDB:TcCLB.509245.29"/>
<feature type="transmembrane region" description="Helical" evidence="2">
    <location>
        <begin position="228"/>
        <end position="248"/>
    </location>
</feature>
<evidence type="ECO:0000256" key="2">
    <source>
        <dbReference type="SAM" id="Phobius"/>
    </source>
</evidence>
<dbReference type="VEuPathDB" id="TriTrypDB:TcCLB.508637.140"/>
<feature type="transmembrane region" description="Helical" evidence="2">
    <location>
        <begin position="102"/>
        <end position="122"/>
    </location>
</feature>
<dbReference type="PANTHER" id="PTHR42253:SF1">
    <property type="entry name" value="TRANSMEMBRANE PROTEIN"/>
    <property type="match status" value="1"/>
</dbReference>